<sequence>MPSSFIRKRVYGLIRTTFTPSQSSDDDALGGGIEVGATEPHPSAHRVHDPNSTPSSDNSFISQCITAGRHGRQPLPEIYAGKTGLDLPVIHLQKLRVDVKATDTGPEGGLTQVEEVRRNPIVNMANLDDELNLSMDGELPSDDDDEDEENERTNTLKIQKAKLLGSCSSIIGPNCQNHNFAGPSKKKYTWEARDEERATGLSVSLYEKNPVTGIRAGTPIADVFGVIARENNAVLALADGVNWGDGARLAARCAVRGALDHLNQHIEDGLLNTTTDVFHCLLGAFHAGHALILQEGGLLTTLCVAVAVPVKNSDAWVLCVCNVGDSLCFVFNESYGVREVTLASHDIGQMRDMRDAGGALGPVDGRNPQLQNLTCSMTFIEKGDVVFITSDGVSDNFDPVVGKFCVIKRNDTDKENTTNIRGDKKGVSVTVKDNGNEEFARTRRCKATLPCVDALQRHELMLLRMNDIVLNGCQSIEKDDDTPRKRNITAGSLCHNLIQFAHQLSMAKRRTLEDPELYKNEKLSKSEERARRKMVRGKIVEMSGKLDHASVVAYKVGWWDGEPDDLEYDDEILQVNVIRENGDTNGSSSTLNEKVEISMITKTAANNHYEKMTTVPVENVRMNMKLDLDPLAELQTAKIPLESGPRSPYEEQPVNWRPSARPKKKHPRGSTARHTLGVDVAWLKKFIPTKTSEKSDESKNDSRHSLVNTERSSERRAPSSLRQRLRGILGSSRNLKTPIDQVRTAPEHCRQTSASATTSPQREFNHVLA</sequence>
<protein>
    <recommendedName>
        <fullName evidence="2">PPM-type phosphatase domain-containing protein</fullName>
    </recommendedName>
</protein>
<dbReference type="PROSITE" id="PS51746">
    <property type="entry name" value="PPM_2"/>
    <property type="match status" value="1"/>
</dbReference>
<dbReference type="InterPro" id="IPR001932">
    <property type="entry name" value="PPM-type_phosphatase-like_dom"/>
</dbReference>
<keyword evidence="4" id="KW-1185">Reference proteome</keyword>
<feature type="region of interest" description="Disordered" evidence="1">
    <location>
        <begin position="18"/>
        <end position="58"/>
    </location>
</feature>
<accession>A0AA39LDT7</accession>
<proteinExistence type="predicted"/>
<name>A0AA39LDT7_9BILA</name>
<evidence type="ECO:0000313" key="3">
    <source>
        <dbReference type="EMBL" id="KAK0393334.1"/>
    </source>
</evidence>
<feature type="region of interest" description="Disordered" evidence="1">
    <location>
        <begin position="690"/>
        <end position="769"/>
    </location>
</feature>
<dbReference type="SUPFAM" id="SSF81606">
    <property type="entry name" value="PP2C-like"/>
    <property type="match status" value="1"/>
</dbReference>
<gene>
    <name evidence="3" type="ORF">QR680_000157</name>
</gene>
<dbReference type="PANTHER" id="PTHR21586:SF0">
    <property type="entry name" value="PP2C-LIKE DOMAIN-CONTAINING PROTEIN CG9801"/>
    <property type="match status" value="1"/>
</dbReference>
<dbReference type="Proteomes" id="UP001175271">
    <property type="component" value="Unassembled WGS sequence"/>
</dbReference>
<evidence type="ECO:0000313" key="4">
    <source>
        <dbReference type="Proteomes" id="UP001175271"/>
    </source>
</evidence>
<dbReference type="SMART" id="SM00332">
    <property type="entry name" value="PP2Cc"/>
    <property type="match status" value="1"/>
</dbReference>
<evidence type="ECO:0000259" key="2">
    <source>
        <dbReference type="PROSITE" id="PS51746"/>
    </source>
</evidence>
<dbReference type="Gene3D" id="3.60.40.10">
    <property type="entry name" value="PPM-type phosphatase domain"/>
    <property type="match status" value="1"/>
</dbReference>
<dbReference type="EMBL" id="JAUCMV010000005">
    <property type="protein sequence ID" value="KAK0393334.1"/>
    <property type="molecule type" value="Genomic_DNA"/>
</dbReference>
<evidence type="ECO:0000256" key="1">
    <source>
        <dbReference type="SAM" id="MobiDB-lite"/>
    </source>
</evidence>
<comment type="caution">
    <text evidence="3">The sequence shown here is derived from an EMBL/GenBank/DDBJ whole genome shotgun (WGS) entry which is preliminary data.</text>
</comment>
<reference evidence="3" key="1">
    <citation type="submission" date="2023-06" db="EMBL/GenBank/DDBJ databases">
        <title>Genomic analysis of the entomopathogenic nematode Steinernema hermaphroditum.</title>
        <authorList>
            <person name="Schwarz E.M."/>
            <person name="Heppert J.K."/>
            <person name="Baniya A."/>
            <person name="Schwartz H.T."/>
            <person name="Tan C.-H."/>
            <person name="Antoshechkin I."/>
            <person name="Sternberg P.W."/>
            <person name="Goodrich-Blair H."/>
            <person name="Dillman A.R."/>
        </authorList>
    </citation>
    <scope>NUCLEOTIDE SEQUENCE</scope>
    <source>
        <strain evidence="3">PS9179</strain>
        <tissue evidence="3">Whole animal</tissue>
    </source>
</reference>
<dbReference type="AlphaFoldDB" id="A0AA39LDT7"/>
<feature type="compositionally biased region" description="Polar residues" evidence="1">
    <location>
        <begin position="751"/>
        <end position="762"/>
    </location>
</feature>
<feature type="region of interest" description="Disordered" evidence="1">
    <location>
        <begin position="638"/>
        <end position="675"/>
    </location>
</feature>
<feature type="compositionally biased region" description="Acidic residues" evidence="1">
    <location>
        <begin position="139"/>
        <end position="150"/>
    </location>
</feature>
<dbReference type="PANTHER" id="PTHR21586">
    <property type="entry name" value="TIPA"/>
    <property type="match status" value="1"/>
</dbReference>
<feature type="region of interest" description="Disordered" evidence="1">
    <location>
        <begin position="130"/>
        <end position="152"/>
    </location>
</feature>
<organism evidence="3 4">
    <name type="scientific">Steinernema hermaphroditum</name>
    <dbReference type="NCBI Taxonomy" id="289476"/>
    <lineage>
        <taxon>Eukaryota</taxon>
        <taxon>Metazoa</taxon>
        <taxon>Ecdysozoa</taxon>
        <taxon>Nematoda</taxon>
        <taxon>Chromadorea</taxon>
        <taxon>Rhabditida</taxon>
        <taxon>Tylenchina</taxon>
        <taxon>Panagrolaimomorpha</taxon>
        <taxon>Strongyloidoidea</taxon>
        <taxon>Steinernematidae</taxon>
        <taxon>Steinernema</taxon>
    </lineage>
</organism>
<feature type="domain" description="PPM-type phosphatase" evidence="2">
    <location>
        <begin position="202"/>
        <end position="434"/>
    </location>
</feature>
<dbReference type="InterPro" id="IPR036457">
    <property type="entry name" value="PPM-type-like_dom_sf"/>
</dbReference>
<feature type="compositionally biased region" description="Basic and acidic residues" evidence="1">
    <location>
        <begin position="691"/>
        <end position="704"/>
    </location>
</feature>
<dbReference type="InterPro" id="IPR053287">
    <property type="entry name" value="PP2C-like_domain"/>
</dbReference>